<dbReference type="Pfam" id="PF01479">
    <property type="entry name" value="S4"/>
    <property type="match status" value="1"/>
</dbReference>
<dbReference type="Gene3D" id="1.10.1050.10">
    <property type="entry name" value="Ribosomal Protein S4 Delta 41, Chain A, domain 1"/>
    <property type="match status" value="1"/>
</dbReference>
<evidence type="ECO:0000313" key="12">
    <source>
        <dbReference type="EMBL" id="ANN13320.1"/>
    </source>
</evidence>
<dbReference type="Gene3D" id="3.10.290.10">
    <property type="entry name" value="RNA-binding S4 domain"/>
    <property type="match status" value="1"/>
</dbReference>
<dbReference type="GO" id="GO:0003735">
    <property type="term" value="F:structural constituent of ribosome"/>
    <property type="evidence" value="ECO:0007669"/>
    <property type="project" value="TreeGrafter"/>
</dbReference>
<evidence type="ECO:0000256" key="5">
    <source>
        <dbReference type="ARBA" id="ARBA00023274"/>
    </source>
</evidence>
<evidence type="ECO:0000313" key="13">
    <source>
        <dbReference type="EMBL" id="ANN13349.1"/>
    </source>
</evidence>
<name>A0A0K0NU11_9EIME</name>
<dbReference type="EMBL" id="KX273387">
    <property type="protein sequence ID" value="ANN13493.1"/>
    <property type="molecule type" value="Genomic_DNA"/>
</dbReference>
<evidence type="ECO:0000259" key="7">
    <source>
        <dbReference type="SMART" id="SM00363"/>
    </source>
</evidence>
<dbReference type="EMBL" id="KP866208">
    <property type="protein sequence ID" value="AKO71976.1"/>
    <property type="molecule type" value="Genomic_DNA"/>
</dbReference>
<evidence type="ECO:0000256" key="4">
    <source>
        <dbReference type="ARBA" id="ARBA00022980"/>
    </source>
</evidence>
<evidence type="ECO:0000313" key="14">
    <source>
        <dbReference type="EMBL" id="ANN13378.1"/>
    </source>
</evidence>
<gene>
    <name evidence="8" type="primary">rps4</name>
</gene>
<dbReference type="EMBL" id="KX273384">
    <property type="protein sequence ID" value="ANN13407.1"/>
    <property type="molecule type" value="Genomic_DNA"/>
</dbReference>
<dbReference type="EMBL" id="KX273380">
    <property type="protein sequence ID" value="ANN13291.1"/>
    <property type="molecule type" value="Genomic_DNA"/>
</dbReference>
<dbReference type="GO" id="GO:0019843">
    <property type="term" value="F:rRNA binding"/>
    <property type="evidence" value="ECO:0007669"/>
    <property type="project" value="UniProtKB-KW"/>
</dbReference>
<dbReference type="InterPro" id="IPR036986">
    <property type="entry name" value="S4_RNA-bd_sf"/>
</dbReference>
<dbReference type="EMBL" id="KX189066">
    <property type="protein sequence ID" value="ANJ44328.1"/>
    <property type="molecule type" value="Genomic_DNA"/>
</dbReference>
<dbReference type="CDD" id="cd00165">
    <property type="entry name" value="S4"/>
    <property type="match status" value="1"/>
</dbReference>
<evidence type="ECO:0000313" key="16">
    <source>
        <dbReference type="EMBL" id="ANN13436.1"/>
    </source>
</evidence>
<evidence type="ECO:0000256" key="3">
    <source>
        <dbReference type="ARBA" id="ARBA00022884"/>
    </source>
</evidence>
<evidence type="ECO:0000313" key="9">
    <source>
        <dbReference type="EMBL" id="ANJ44328.1"/>
    </source>
</evidence>
<dbReference type="RefSeq" id="YP_009186555.1">
    <property type="nucleotide sequence ID" value="NC_028632.1"/>
</dbReference>
<reference evidence="8" key="1">
    <citation type="journal article" date="2015" name="Parasit. Vectors">
        <title>Genetic similarities between Cyclospora cayetanensis and cecum-infecting avian Eimeria spp. in apicoplast and mitochondrial genomes.</title>
        <authorList>
            <person name="Tang K."/>
            <person name="Guo Y."/>
            <person name="Zhang L."/>
            <person name="Rowe L.A."/>
            <person name="Roellig D.M."/>
            <person name="Frace M.A."/>
            <person name="Li N."/>
            <person name="Liu S."/>
            <person name="Feng Y."/>
            <person name="Xiao L."/>
        </authorList>
    </citation>
    <scope>NUCLEOTIDE SEQUENCE</scope>
    <source>
        <strain evidence="8">CHN_HEN01</strain>
    </source>
</reference>
<dbReference type="GO" id="GO:0015935">
    <property type="term" value="C:small ribosomal subunit"/>
    <property type="evidence" value="ECO:0007669"/>
    <property type="project" value="TreeGrafter"/>
</dbReference>
<dbReference type="SMART" id="SM00363">
    <property type="entry name" value="S4"/>
    <property type="match status" value="1"/>
</dbReference>
<organism evidence="8">
    <name type="scientific">Cyclospora cayetanensis</name>
    <dbReference type="NCBI Taxonomy" id="88456"/>
    <lineage>
        <taxon>Eukaryota</taxon>
        <taxon>Sar</taxon>
        <taxon>Alveolata</taxon>
        <taxon>Apicomplexa</taxon>
        <taxon>Conoidasida</taxon>
        <taxon>Coccidia</taxon>
        <taxon>Eucoccidiorida</taxon>
        <taxon>Eimeriorina</taxon>
        <taxon>Eimeriidae</taxon>
        <taxon>Cyclospora</taxon>
    </lineage>
</organism>
<dbReference type="GO" id="GO:0042274">
    <property type="term" value="P:ribosomal small subunit biogenesis"/>
    <property type="evidence" value="ECO:0007669"/>
    <property type="project" value="TreeGrafter"/>
</dbReference>
<accession>A0A0K0NU11</accession>
<evidence type="ECO:0000313" key="18">
    <source>
        <dbReference type="EMBL" id="ANN13493.1"/>
    </source>
</evidence>
<dbReference type="SUPFAM" id="SSF55174">
    <property type="entry name" value="Alpha-L RNA-binding motif"/>
    <property type="match status" value="1"/>
</dbReference>
<evidence type="ECO:0000313" key="15">
    <source>
        <dbReference type="EMBL" id="ANN13407.1"/>
    </source>
</evidence>
<comment type="similarity">
    <text evidence="1">Belongs to the universal ribosomal protein uS4 family.</text>
</comment>
<dbReference type="PANTHER" id="PTHR11831">
    <property type="entry name" value="30S 40S RIBOSOMAL PROTEIN"/>
    <property type="match status" value="1"/>
</dbReference>
<evidence type="ECO:0000313" key="8">
    <source>
        <dbReference type="EMBL" id="AKO71976.1"/>
    </source>
</evidence>
<dbReference type="EMBL" id="KX273389">
    <property type="protein sequence ID" value="ANN13548.1"/>
    <property type="molecule type" value="Genomic_DNA"/>
</dbReference>
<dbReference type="EMBL" id="KX273379">
    <property type="protein sequence ID" value="ANN13263.1"/>
    <property type="molecule type" value="Genomic_DNA"/>
</dbReference>
<evidence type="ECO:0000313" key="19">
    <source>
        <dbReference type="EMBL" id="ANN13522.1"/>
    </source>
</evidence>
<dbReference type="InterPro" id="IPR022801">
    <property type="entry name" value="Ribosomal_uS4"/>
</dbReference>
<evidence type="ECO:0000256" key="2">
    <source>
        <dbReference type="ARBA" id="ARBA00022730"/>
    </source>
</evidence>
<evidence type="ECO:0000256" key="6">
    <source>
        <dbReference type="PROSITE-ProRule" id="PRU00182"/>
    </source>
</evidence>
<reference evidence="9" key="2">
    <citation type="submission" date="2016-05" db="EMBL/GenBank/DDBJ databases">
        <title>Comparative sequence analysis of Cyclospora cayetanensis apicoplast genomes originating from diverse geographical regions.</title>
        <authorList>
            <person name="Gopinath G.R."/>
            <person name="Cinar H.N."/>
            <person name="Murphy H.R."/>
            <person name="Qvarnstrom Y."/>
            <person name="Wei-Pridgeon Y."/>
            <person name="Li W."/>
            <person name="Nascimento F."/>
            <person name="Arrowood M.J."/>
            <person name="Jang A."/>
            <person name="Kim E."/>
            <person name="Kim R."/>
            <person name="da Silva A."/>
            <person name="DaSilva A."/>
        </authorList>
    </citation>
    <scope>NUCLEOTIDE SEQUENCE</scope>
    <source>
        <strain evidence="20">Guatemala-1</strain>
        <strain evidence="10">Indonesia-1</strain>
        <strain evidence="11">Indonesia-2</strain>
        <strain evidence="12">Indonesia-3</strain>
        <strain evidence="15">NepalC10</strain>
        <strain evidence="13">NepalC5</strain>
        <strain evidence="14">NepalC8</strain>
        <strain evidence="16">Newyork-1</strain>
        <strain evidence="9">NF1</strain>
        <strain evidence="17">Rhodeisland-1</strain>
        <strain evidence="18">Texas-1</strain>
        <strain evidence="19">Virginia-1</strain>
    </source>
</reference>
<dbReference type="EMBL" id="KX273386">
    <property type="protein sequence ID" value="ANN13465.1"/>
    <property type="molecule type" value="Genomic_DNA"/>
</dbReference>
<keyword evidence="5" id="KW-0687">Ribonucleoprotein</keyword>
<evidence type="ECO:0000313" key="17">
    <source>
        <dbReference type="EMBL" id="ANN13465.1"/>
    </source>
</evidence>
<dbReference type="EMBL" id="KX273383">
    <property type="protein sequence ID" value="ANN13378.1"/>
    <property type="molecule type" value="Genomic_DNA"/>
</dbReference>
<sequence>MLRYLGPKLKKLKQFNIHMHPGFSTKYSILNKNFIKNNKAIISFYLLELLEKQKLKFTFSLTEKLIKKYILFIHKYNYKKFNISTIIEARLDKILFNIGYSITIAQARQLIVHGYFFVNFKLITNPSFLIKIGDIISLSSKSSFIFKLCKKNLYIKYIKTIKCNLNVYICKKTCLSIFYSQINNYTFNSYNNLLIIQYYLH</sequence>
<evidence type="ECO:0000313" key="11">
    <source>
        <dbReference type="EMBL" id="ANN13291.1"/>
    </source>
</evidence>
<dbReference type="InterPro" id="IPR002942">
    <property type="entry name" value="S4_RNA-bd"/>
</dbReference>
<proteinExistence type="inferred from homology"/>
<dbReference type="EMBL" id="KX273382">
    <property type="protein sequence ID" value="ANN13349.1"/>
    <property type="molecule type" value="Genomic_DNA"/>
</dbReference>
<dbReference type="EMBL" id="KX273381">
    <property type="protein sequence ID" value="ANN13320.1"/>
    <property type="molecule type" value="Genomic_DNA"/>
</dbReference>
<dbReference type="PROSITE" id="PS50889">
    <property type="entry name" value="S4"/>
    <property type="match status" value="1"/>
</dbReference>
<keyword evidence="2" id="KW-0699">rRNA-binding</keyword>
<evidence type="ECO:0000313" key="10">
    <source>
        <dbReference type="EMBL" id="ANN13263.1"/>
    </source>
</evidence>
<dbReference type="VEuPathDB" id="ToxoDB:ccNF1C8_api_1"/>
<keyword evidence="4 8" id="KW-0689">Ribosomal protein</keyword>
<feature type="domain" description="RNA-binding S4" evidence="7">
    <location>
        <begin position="89"/>
        <end position="149"/>
    </location>
</feature>
<keyword evidence="3 6" id="KW-0694">RNA-binding</keyword>
<evidence type="ECO:0000313" key="20">
    <source>
        <dbReference type="EMBL" id="ANN13548.1"/>
    </source>
</evidence>
<dbReference type="GeneID" id="26381764"/>
<protein>
    <submittedName>
        <fullName evidence="8">Ribosomal protein S4</fullName>
    </submittedName>
</protein>
<dbReference type="PANTHER" id="PTHR11831:SF4">
    <property type="entry name" value="SMALL RIBOSOMAL SUBUNIT PROTEIN US4M"/>
    <property type="match status" value="1"/>
</dbReference>
<evidence type="ECO:0000256" key="1">
    <source>
        <dbReference type="ARBA" id="ARBA00007465"/>
    </source>
</evidence>
<dbReference type="EMBL" id="KX273385">
    <property type="protein sequence ID" value="ANN13436.1"/>
    <property type="molecule type" value="Genomic_DNA"/>
</dbReference>
<dbReference type="AlphaFoldDB" id="A0A0K0NU11"/>
<dbReference type="EMBL" id="KX273388">
    <property type="protein sequence ID" value="ANN13522.1"/>
    <property type="molecule type" value="Genomic_DNA"/>
</dbReference>